<dbReference type="Proteomes" id="UP001633002">
    <property type="component" value="Unassembled WGS sequence"/>
</dbReference>
<name>A0ABD3HD83_9MARC</name>
<feature type="region of interest" description="Disordered" evidence="1">
    <location>
        <begin position="59"/>
        <end position="92"/>
    </location>
</feature>
<accession>A0ABD3HD83</accession>
<dbReference type="Gene3D" id="6.10.140.1430">
    <property type="match status" value="1"/>
</dbReference>
<protein>
    <submittedName>
        <fullName evidence="2">Uncharacterized protein</fullName>
    </submittedName>
</protein>
<reference evidence="2 3" key="1">
    <citation type="submission" date="2024-09" db="EMBL/GenBank/DDBJ databases">
        <title>Chromosome-scale assembly of Riccia sorocarpa.</title>
        <authorList>
            <person name="Paukszto L."/>
        </authorList>
    </citation>
    <scope>NUCLEOTIDE SEQUENCE [LARGE SCALE GENOMIC DNA]</scope>
    <source>
        <strain evidence="2">LP-2024</strain>
        <tissue evidence="2">Aerial parts of the thallus</tissue>
    </source>
</reference>
<dbReference type="EMBL" id="JBJQOH010000004">
    <property type="protein sequence ID" value="KAL3688816.1"/>
    <property type="molecule type" value="Genomic_DNA"/>
</dbReference>
<organism evidence="2 3">
    <name type="scientific">Riccia sorocarpa</name>
    <dbReference type="NCBI Taxonomy" id="122646"/>
    <lineage>
        <taxon>Eukaryota</taxon>
        <taxon>Viridiplantae</taxon>
        <taxon>Streptophyta</taxon>
        <taxon>Embryophyta</taxon>
        <taxon>Marchantiophyta</taxon>
        <taxon>Marchantiopsida</taxon>
        <taxon>Marchantiidae</taxon>
        <taxon>Marchantiales</taxon>
        <taxon>Ricciaceae</taxon>
        <taxon>Riccia</taxon>
    </lineage>
</organism>
<proteinExistence type="predicted"/>
<evidence type="ECO:0000256" key="1">
    <source>
        <dbReference type="SAM" id="MobiDB-lite"/>
    </source>
</evidence>
<sequence>MKSQRWCWTCERPQPDLILSGGPELINQLAEGSAFNRIWRVHLSNLRLALEQFTVTNKAGDAKDSTASTGQAAKDKTASAGQAAKDKAGETADNAGSMMQQVIELLNVPRCFNFDL</sequence>
<keyword evidence="3" id="KW-1185">Reference proteome</keyword>
<gene>
    <name evidence="2" type="ORF">R1sor_015125</name>
</gene>
<dbReference type="AlphaFoldDB" id="A0ABD3HD83"/>
<comment type="caution">
    <text evidence="2">The sequence shown here is derived from an EMBL/GenBank/DDBJ whole genome shotgun (WGS) entry which is preliminary data.</text>
</comment>
<evidence type="ECO:0000313" key="3">
    <source>
        <dbReference type="Proteomes" id="UP001633002"/>
    </source>
</evidence>
<evidence type="ECO:0000313" key="2">
    <source>
        <dbReference type="EMBL" id="KAL3688816.1"/>
    </source>
</evidence>